<comment type="catalytic activity">
    <reaction evidence="1 9">
        <text>Endohydrolysis of (1-&gt;4)-alpha-D-glucosidic linkages in polysaccharides containing three or more (1-&gt;4)-alpha-linked D-glucose units.</text>
        <dbReference type="EC" id="3.2.1.1"/>
    </reaction>
</comment>
<dbReference type="PaxDb" id="3055-EDP00963"/>
<name>A0A2K3DGK5_CHLRE</name>
<gene>
    <name evidence="12" type="ORF">CHLRE_08g362450v5</name>
</gene>
<evidence type="ECO:0000313" key="13">
    <source>
        <dbReference type="Proteomes" id="UP000006906"/>
    </source>
</evidence>
<dbReference type="OrthoDB" id="550577at2759"/>
<evidence type="ECO:0000313" key="12">
    <source>
        <dbReference type="EMBL" id="PNW79674.1"/>
    </source>
</evidence>
<evidence type="ECO:0000256" key="7">
    <source>
        <dbReference type="ARBA" id="ARBA00023295"/>
    </source>
</evidence>
<dbReference type="OMA" id="AICANNP"/>
<dbReference type="CDD" id="cd04873">
    <property type="entry name" value="ACT_UUR-ACR-like"/>
    <property type="match status" value="1"/>
</dbReference>
<organism evidence="12 13">
    <name type="scientific">Chlamydomonas reinhardtii</name>
    <name type="common">Chlamydomonas smithii</name>
    <dbReference type="NCBI Taxonomy" id="3055"/>
    <lineage>
        <taxon>Eukaryota</taxon>
        <taxon>Viridiplantae</taxon>
        <taxon>Chlorophyta</taxon>
        <taxon>core chlorophytes</taxon>
        <taxon>Chlorophyceae</taxon>
        <taxon>CS clade</taxon>
        <taxon>Chlamydomonadales</taxon>
        <taxon>Chlamydomonadaceae</taxon>
        <taxon>Chlamydomonas</taxon>
    </lineage>
</organism>
<dbReference type="GO" id="GO:0005509">
    <property type="term" value="F:calcium ion binding"/>
    <property type="evidence" value="ECO:0007669"/>
    <property type="project" value="InterPro"/>
</dbReference>
<dbReference type="InterPro" id="IPR045865">
    <property type="entry name" value="ACT-like_dom_sf"/>
</dbReference>
<dbReference type="ExpressionAtlas" id="A0A2K3DGK5">
    <property type="expression patterns" value="differential"/>
</dbReference>
<dbReference type="Gramene" id="PNW79674">
    <property type="protein sequence ID" value="PNW79674"/>
    <property type="gene ID" value="CHLRE_08g362450v5"/>
</dbReference>
<dbReference type="Pfam" id="PF00128">
    <property type="entry name" value="Alpha-amylase"/>
    <property type="match status" value="1"/>
</dbReference>
<reference evidence="12 13" key="1">
    <citation type="journal article" date="2007" name="Science">
        <title>The Chlamydomonas genome reveals the evolution of key animal and plant functions.</title>
        <authorList>
            <person name="Merchant S.S."/>
            <person name="Prochnik S.E."/>
            <person name="Vallon O."/>
            <person name="Harris E.H."/>
            <person name="Karpowicz S.J."/>
            <person name="Witman G.B."/>
            <person name="Terry A."/>
            <person name="Salamov A."/>
            <person name="Fritz-Laylin L.K."/>
            <person name="Marechal-Drouard L."/>
            <person name="Marshall W.F."/>
            <person name="Qu L.H."/>
            <person name="Nelson D.R."/>
            <person name="Sanderfoot A.A."/>
            <person name="Spalding M.H."/>
            <person name="Kapitonov V.V."/>
            <person name="Ren Q."/>
            <person name="Ferris P."/>
            <person name="Lindquist E."/>
            <person name="Shapiro H."/>
            <person name="Lucas S.M."/>
            <person name="Grimwood J."/>
            <person name="Schmutz J."/>
            <person name="Cardol P."/>
            <person name="Cerutti H."/>
            <person name="Chanfreau G."/>
            <person name="Chen C.L."/>
            <person name="Cognat V."/>
            <person name="Croft M.T."/>
            <person name="Dent R."/>
            <person name="Dutcher S."/>
            <person name="Fernandez E."/>
            <person name="Fukuzawa H."/>
            <person name="Gonzalez-Ballester D."/>
            <person name="Gonzalez-Halphen D."/>
            <person name="Hallmann A."/>
            <person name="Hanikenne M."/>
            <person name="Hippler M."/>
            <person name="Inwood W."/>
            <person name="Jabbari K."/>
            <person name="Kalanon M."/>
            <person name="Kuras R."/>
            <person name="Lefebvre P.A."/>
            <person name="Lemaire S.D."/>
            <person name="Lobanov A.V."/>
            <person name="Lohr M."/>
            <person name="Manuell A."/>
            <person name="Meier I."/>
            <person name="Mets L."/>
            <person name="Mittag M."/>
            <person name="Mittelmeier T."/>
            <person name="Moroney J.V."/>
            <person name="Moseley J."/>
            <person name="Napoli C."/>
            <person name="Nedelcu A.M."/>
            <person name="Niyogi K."/>
            <person name="Novoselov S.V."/>
            <person name="Paulsen I.T."/>
            <person name="Pazour G."/>
            <person name="Purton S."/>
            <person name="Ral J.P."/>
            <person name="Riano-Pachon D.M."/>
            <person name="Riekhof W."/>
            <person name="Rymarquis L."/>
            <person name="Schroda M."/>
            <person name="Stern D."/>
            <person name="Umen J."/>
            <person name="Willows R."/>
            <person name="Wilson N."/>
            <person name="Zimmer S.L."/>
            <person name="Allmer J."/>
            <person name="Balk J."/>
            <person name="Bisova K."/>
            <person name="Chen C.J."/>
            <person name="Elias M."/>
            <person name="Gendler K."/>
            <person name="Hauser C."/>
            <person name="Lamb M.R."/>
            <person name="Ledford H."/>
            <person name="Long J.C."/>
            <person name="Minagawa J."/>
            <person name="Page M.D."/>
            <person name="Pan J."/>
            <person name="Pootakham W."/>
            <person name="Roje S."/>
            <person name="Rose A."/>
            <person name="Stahlberg E."/>
            <person name="Terauchi A.M."/>
            <person name="Yang P."/>
            <person name="Ball S."/>
            <person name="Bowler C."/>
            <person name="Dieckmann C.L."/>
            <person name="Gladyshev V.N."/>
            <person name="Green P."/>
            <person name="Jorgensen R."/>
            <person name="Mayfield S."/>
            <person name="Mueller-Roeber B."/>
            <person name="Rajamani S."/>
            <person name="Sayre R.T."/>
            <person name="Brokstein P."/>
            <person name="Dubchak I."/>
            <person name="Goodstein D."/>
            <person name="Hornick L."/>
            <person name="Huang Y.W."/>
            <person name="Jhaveri J."/>
            <person name="Luo Y."/>
            <person name="Martinez D."/>
            <person name="Ngau W.C."/>
            <person name="Otillar B."/>
            <person name="Poliakov A."/>
            <person name="Porter A."/>
            <person name="Szajkowski L."/>
            <person name="Werner G."/>
            <person name="Zhou K."/>
            <person name="Grigoriev I.V."/>
            <person name="Rokhsar D.S."/>
            <person name="Grossman A.R."/>
        </authorList>
    </citation>
    <scope>NUCLEOTIDE SEQUENCE [LARGE SCALE GENOMIC DNA]</scope>
    <source>
        <strain evidence="13">CC-503</strain>
    </source>
</reference>
<dbReference type="RefSeq" id="XP_001696014.2">
    <property type="nucleotide sequence ID" value="XM_001695962.2"/>
</dbReference>
<dbReference type="InParanoid" id="A0A2K3DGK5"/>
<evidence type="ECO:0000256" key="4">
    <source>
        <dbReference type="ARBA" id="ARBA00012595"/>
    </source>
</evidence>
<feature type="domain" description="ACT" evidence="11">
    <location>
        <begin position="99"/>
        <end position="176"/>
    </location>
</feature>
<feature type="region of interest" description="Disordered" evidence="10">
    <location>
        <begin position="1"/>
        <end position="27"/>
    </location>
</feature>
<dbReference type="PANTHER" id="PTHR43447">
    <property type="entry name" value="ALPHA-AMYLASE"/>
    <property type="match status" value="1"/>
</dbReference>
<evidence type="ECO:0000256" key="6">
    <source>
        <dbReference type="ARBA" id="ARBA00023277"/>
    </source>
</evidence>
<dbReference type="GO" id="GO:0005987">
    <property type="term" value="P:sucrose catabolic process"/>
    <property type="evidence" value="ECO:0000318"/>
    <property type="project" value="GO_Central"/>
</dbReference>
<dbReference type="CDD" id="cd11314">
    <property type="entry name" value="AmyAc_arch_bac_plant_AmyA"/>
    <property type="match status" value="1"/>
</dbReference>
<dbReference type="KEGG" id="cre:CHLRE_08g362450v5"/>
<dbReference type="InterPro" id="IPR017853">
    <property type="entry name" value="GH"/>
</dbReference>
<feature type="region of interest" description="Disordered" evidence="10">
    <location>
        <begin position="269"/>
        <end position="302"/>
    </location>
</feature>
<keyword evidence="6 9" id="KW-0119">Carbohydrate metabolism</keyword>
<dbReference type="GeneID" id="5721598"/>
<comment type="cofactor">
    <cofactor evidence="2">
        <name>Ca(2+)</name>
        <dbReference type="ChEBI" id="CHEBI:29108"/>
    </cofactor>
</comment>
<dbReference type="Gene3D" id="2.60.40.1180">
    <property type="entry name" value="Golgi alpha-mannosidase II"/>
    <property type="match status" value="1"/>
</dbReference>
<dbReference type="SMART" id="SM00642">
    <property type="entry name" value="Aamy"/>
    <property type="match status" value="1"/>
</dbReference>
<evidence type="ECO:0000256" key="10">
    <source>
        <dbReference type="SAM" id="MobiDB-lite"/>
    </source>
</evidence>
<keyword evidence="13" id="KW-1185">Reference proteome</keyword>
<dbReference type="SUPFAM" id="SSF55021">
    <property type="entry name" value="ACT-like"/>
    <property type="match status" value="1"/>
</dbReference>
<dbReference type="EMBL" id="CM008969">
    <property type="protein sequence ID" value="PNW79674.1"/>
    <property type="molecule type" value="Genomic_DNA"/>
</dbReference>
<proteinExistence type="inferred from homology"/>
<dbReference type="InterPro" id="IPR013780">
    <property type="entry name" value="Glyco_hydro_b"/>
</dbReference>
<dbReference type="PROSITE" id="PS51671">
    <property type="entry name" value="ACT"/>
    <property type="match status" value="1"/>
</dbReference>
<dbReference type="InterPro" id="IPR006047">
    <property type="entry name" value="GH13_cat_dom"/>
</dbReference>
<evidence type="ECO:0000259" key="11">
    <source>
        <dbReference type="PROSITE" id="PS51671"/>
    </source>
</evidence>
<accession>A0A2K3DGK5</accession>
<feature type="compositionally biased region" description="Basic and acidic residues" evidence="10">
    <location>
        <begin position="273"/>
        <end position="286"/>
    </location>
</feature>
<evidence type="ECO:0000256" key="3">
    <source>
        <dbReference type="ARBA" id="ARBA00008061"/>
    </source>
</evidence>
<keyword evidence="5 9" id="KW-0378">Hydrolase</keyword>
<protein>
    <recommendedName>
        <fullName evidence="4 9">Alpha-amylase</fullName>
        <ecNumber evidence="4 9">3.2.1.1</ecNumber>
    </recommendedName>
</protein>
<evidence type="ECO:0000256" key="2">
    <source>
        <dbReference type="ARBA" id="ARBA00001913"/>
    </source>
</evidence>
<evidence type="ECO:0000256" key="8">
    <source>
        <dbReference type="RuleBase" id="RU003615"/>
    </source>
</evidence>
<dbReference type="FunCoup" id="A0A2K3DGK5">
    <property type="interactions" value="61"/>
</dbReference>
<sequence length="706" mass="77556">MDRSLLSRTSPRMQLGRPQQLPPPTVPLAQVPRLQRRCVVGSRVCQPVVAVRPGRASAGRGGRLVVSSVDMSNSPLSSMDAGEGLDIMFDNNSDAECTVVTVEGKDKAHLLMSLTGGFSSAGLTVISASITSDDGRVLDVFRVQTADGKKVPEEQFPSVREHILSVTATSSRSSMPAIYGIVAAAEVERLKPLRSQSTQNDVDALELAAAEMTQAVAELVATERDIIRMRASNADARTLQTKEANRTEAAAGLERKMAAMQAVLAARRNLATEPEKPKSPTEKLLETLKPPTPMRAAAGAGSGSGSEILLQAFNWESHRQKLYKQLMGRVKDISDAGFTGVWMPPPSDSVSPQGYLPRDLYSLDSAYGSEAELRELIAAFHQNNIKVIADIVVNHRCANSQGSDGKWNKFGGRLAWDASAICSNNPSFGGRGNPKQGDDYAAAPNIDHSQERIRNDIVQWMKYLRNSIGFDGWRFDFVRGYLGSYCKQYIDETVPAMAFGEYWDSCEYTDGVLNYNQDAHRQRTVNWCDSTGGTSAAFDFTTKGILQEAVGRREYWRLVDSQGRPPGVMGMWPSRAITFIDNHDTGSTLNHWPFPSRNLPEGYAYILTHPGTPCVFYDHFYQEENNLRKIILDLLKVRRRNGLNARSKVVMKKSAADVYAAMIDDKVAVKLGPGDWSPNQSGIKVNGKELKVAASGFQFAVWEGQH</sequence>
<dbReference type="SUPFAM" id="SSF51011">
    <property type="entry name" value="Glycosyl hydrolase domain"/>
    <property type="match status" value="1"/>
</dbReference>
<keyword evidence="7 9" id="KW-0326">Glycosidase</keyword>
<dbReference type="EC" id="3.2.1.1" evidence="4 9"/>
<evidence type="ECO:0000256" key="9">
    <source>
        <dbReference type="RuleBase" id="RU361134"/>
    </source>
</evidence>
<dbReference type="Pfam" id="PF07821">
    <property type="entry name" value="Alpha-amyl_C2"/>
    <property type="match status" value="1"/>
</dbReference>
<dbReference type="PRINTS" id="PR00110">
    <property type="entry name" value="ALPHAAMYLASE"/>
</dbReference>
<comment type="similarity">
    <text evidence="3 8">Belongs to the glycosyl hydrolase 13 family.</text>
</comment>
<dbReference type="InterPro" id="IPR002912">
    <property type="entry name" value="ACT_dom"/>
</dbReference>
<feature type="compositionally biased region" description="Polar residues" evidence="10">
    <location>
        <begin position="1"/>
        <end position="12"/>
    </location>
</feature>
<dbReference type="Gene3D" id="3.20.20.80">
    <property type="entry name" value="Glycosidases"/>
    <property type="match status" value="1"/>
</dbReference>
<dbReference type="SMART" id="SM00810">
    <property type="entry name" value="Alpha-amyl_C2"/>
    <property type="match status" value="1"/>
</dbReference>
<dbReference type="InterPro" id="IPR012850">
    <property type="entry name" value="A-amylase_bs_C"/>
</dbReference>
<dbReference type="GO" id="GO:0004556">
    <property type="term" value="F:alpha-amylase activity"/>
    <property type="evidence" value="ECO:0000318"/>
    <property type="project" value="GO_Central"/>
</dbReference>
<dbReference type="InterPro" id="IPR006046">
    <property type="entry name" value="Alpha_amylase"/>
</dbReference>
<dbReference type="STRING" id="3055.A0A2K3DGK5"/>
<dbReference type="SUPFAM" id="SSF51445">
    <property type="entry name" value="(Trans)glycosidases"/>
    <property type="match status" value="1"/>
</dbReference>
<dbReference type="Proteomes" id="UP000006906">
    <property type="component" value="Chromosome 8"/>
</dbReference>
<evidence type="ECO:0000256" key="1">
    <source>
        <dbReference type="ARBA" id="ARBA00000548"/>
    </source>
</evidence>
<dbReference type="AlphaFoldDB" id="A0A2K3DGK5"/>
<evidence type="ECO:0000256" key="5">
    <source>
        <dbReference type="ARBA" id="ARBA00022801"/>
    </source>
</evidence>